<organism evidence="1">
    <name type="scientific">Leviviridae sp</name>
    <dbReference type="NCBI Taxonomy" id="2027243"/>
    <lineage>
        <taxon>Viruses</taxon>
        <taxon>Riboviria</taxon>
        <taxon>Orthornavirae</taxon>
        <taxon>Lenarviricota</taxon>
        <taxon>Leviviricetes</taxon>
        <taxon>Norzivirales</taxon>
        <taxon>Fiersviridae</taxon>
    </lineage>
</organism>
<evidence type="ECO:0000313" key="1">
    <source>
        <dbReference type="EMBL" id="QDH89890.1"/>
    </source>
</evidence>
<dbReference type="EMBL" id="MN035104">
    <property type="protein sequence ID" value="QDH89890.1"/>
    <property type="molecule type" value="Genomic_RNA"/>
</dbReference>
<reference evidence="1" key="1">
    <citation type="submission" date="2019-05" db="EMBL/GenBank/DDBJ databases">
        <title>Metatranscriptomic reconstruction reveals RNA viruses with the potential to shape carbon cycling in soil.</title>
        <authorList>
            <person name="Starr E.P."/>
            <person name="Nuccio E."/>
            <person name="Pett-Ridge J."/>
            <person name="Banfield J.F."/>
            <person name="Firestone M.K."/>
        </authorList>
    </citation>
    <scope>NUCLEOTIDE SEQUENCE</scope>
    <source>
        <strain evidence="1">H3_Bulk_Litter_16_284</strain>
    </source>
</reference>
<accession>A0A514D8E7</accession>
<sequence length="77" mass="8836">MTLKTQIIRDGVSNDSFDSLSDYLSFEITSISKDMRRVVVRLFVDDHLHACSPGIEVSVNDIDRFVNSWQALWSCRV</sequence>
<proteinExistence type="predicted"/>
<name>A0A514D8E7_9VIRU</name>
<gene>
    <name evidence="1" type="ORF">H3BulkLitter16284_000004</name>
</gene>
<protein>
    <submittedName>
        <fullName evidence="1">Uncharacterized protein</fullName>
    </submittedName>
</protein>